<evidence type="ECO:0000256" key="1">
    <source>
        <dbReference type="ARBA" id="ARBA00001946"/>
    </source>
</evidence>
<evidence type="ECO:0000256" key="2">
    <source>
        <dbReference type="ARBA" id="ARBA00022553"/>
    </source>
</evidence>
<dbReference type="GO" id="GO:0004615">
    <property type="term" value="F:phosphomannomutase activity"/>
    <property type="evidence" value="ECO:0007669"/>
    <property type="project" value="TreeGrafter"/>
</dbReference>
<evidence type="ECO:0000259" key="7">
    <source>
        <dbReference type="Pfam" id="PF02880"/>
    </source>
</evidence>
<comment type="cofactor">
    <cofactor evidence="1">
        <name>Mg(2+)</name>
        <dbReference type="ChEBI" id="CHEBI:18420"/>
    </cofactor>
</comment>
<name>A0A644Z3T0_9ZZZZ</name>
<dbReference type="InterPro" id="IPR016055">
    <property type="entry name" value="A-D-PHexomutase_a/b/a-I/II/III"/>
</dbReference>
<reference evidence="8" key="1">
    <citation type="submission" date="2019-08" db="EMBL/GenBank/DDBJ databases">
        <authorList>
            <person name="Kucharzyk K."/>
            <person name="Murdoch R.W."/>
            <person name="Higgins S."/>
            <person name="Loffler F."/>
        </authorList>
    </citation>
    <scope>NUCLEOTIDE SEQUENCE</scope>
</reference>
<dbReference type="InterPro" id="IPR036900">
    <property type="entry name" value="A-D-PHexomutase_C_sf"/>
</dbReference>
<dbReference type="EC" id="5.4.2.10" evidence="8"/>
<evidence type="ECO:0000259" key="6">
    <source>
        <dbReference type="Pfam" id="PF00408"/>
    </source>
</evidence>
<feature type="domain" description="Alpha-D-phosphohexomutase alpha/beta/alpha" evidence="7">
    <location>
        <begin position="30"/>
        <end position="141"/>
    </location>
</feature>
<proteinExistence type="predicted"/>
<dbReference type="SUPFAM" id="SSF55957">
    <property type="entry name" value="Phosphoglucomutase, C-terminal domain"/>
    <property type="match status" value="1"/>
</dbReference>
<evidence type="ECO:0000313" key="8">
    <source>
        <dbReference type="EMBL" id="MPM34938.1"/>
    </source>
</evidence>
<organism evidence="8">
    <name type="scientific">bioreactor metagenome</name>
    <dbReference type="NCBI Taxonomy" id="1076179"/>
    <lineage>
        <taxon>unclassified sequences</taxon>
        <taxon>metagenomes</taxon>
        <taxon>ecological metagenomes</taxon>
    </lineage>
</organism>
<dbReference type="PANTHER" id="PTHR42946">
    <property type="entry name" value="PHOSPHOHEXOSE MUTASE"/>
    <property type="match status" value="1"/>
</dbReference>
<dbReference type="GO" id="GO:0008966">
    <property type="term" value="F:phosphoglucosamine mutase activity"/>
    <property type="evidence" value="ECO:0007669"/>
    <property type="project" value="UniProtKB-EC"/>
</dbReference>
<dbReference type="AlphaFoldDB" id="A0A644Z3T0"/>
<dbReference type="PANTHER" id="PTHR42946:SF1">
    <property type="entry name" value="PHOSPHOGLUCOMUTASE (ALPHA-D-GLUCOSE-1,6-BISPHOSPHATE-DEPENDENT)"/>
    <property type="match status" value="1"/>
</dbReference>
<dbReference type="GO" id="GO:0005975">
    <property type="term" value="P:carbohydrate metabolic process"/>
    <property type="evidence" value="ECO:0007669"/>
    <property type="project" value="InterPro"/>
</dbReference>
<dbReference type="GO" id="GO:0005829">
    <property type="term" value="C:cytosol"/>
    <property type="evidence" value="ECO:0007669"/>
    <property type="project" value="TreeGrafter"/>
</dbReference>
<gene>
    <name evidence="8" type="primary">glmM_20</name>
    <name evidence="8" type="ORF">SDC9_81528</name>
</gene>
<evidence type="ECO:0000256" key="3">
    <source>
        <dbReference type="ARBA" id="ARBA00022723"/>
    </source>
</evidence>
<protein>
    <submittedName>
        <fullName evidence="8">Phosphoglucosamine mutase</fullName>
        <ecNumber evidence="8">5.4.2.10</ecNumber>
    </submittedName>
</protein>
<dbReference type="InterPro" id="IPR005843">
    <property type="entry name" value="A-D-PHexomutase_C"/>
</dbReference>
<dbReference type="GO" id="GO:0009252">
    <property type="term" value="P:peptidoglycan biosynthetic process"/>
    <property type="evidence" value="ECO:0007669"/>
    <property type="project" value="TreeGrafter"/>
</dbReference>
<dbReference type="EMBL" id="VSSQ01007126">
    <property type="protein sequence ID" value="MPM34938.1"/>
    <property type="molecule type" value="Genomic_DNA"/>
</dbReference>
<evidence type="ECO:0000256" key="5">
    <source>
        <dbReference type="ARBA" id="ARBA00023235"/>
    </source>
</evidence>
<dbReference type="GO" id="GO:0046872">
    <property type="term" value="F:metal ion binding"/>
    <property type="evidence" value="ECO:0007669"/>
    <property type="project" value="UniProtKB-KW"/>
</dbReference>
<sequence length="219" mass="23403">MREGGYDLGLAFDGDADRCLAADERGALIDGDQIMAVCGLALKREQRLPGDTVVATVMSNLGLHVFAREHGMTLVCTDVGDRNVLERMKLEGFSLGGEQSGHMIFSAYSTTGDGQLTALQLMRVLRQSGLRASELADCCKRFPQVLVNIPVADGAAKEAVMTSPLLWQAVASEEGALGDGRILVRPSGTEALIRVMVEAAEIQQAGDCARRLADLVKKL</sequence>
<evidence type="ECO:0000256" key="4">
    <source>
        <dbReference type="ARBA" id="ARBA00022842"/>
    </source>
</evidence>
<keyword evidence="4" id="KW-0460">Magnesium</keyword>
<dbReference type="InterPro" id="IPR005846">
    <property type="entry name" value="A-D-PHexomutase_a/b/a-III"/>
</dbReference>
<accession>A0A644Z3T0</accession>
<dbReference type="Gene3D" id="3.40.120.10">
    <property type="entry name" value="Alpha-D-Glucose-1,6-Bisphosphate, subunit A, domain 3"/>
    <property type="match status" value="2"/>
</dbReference>
<comment type="caution">
    <text evidence="8">The sequence shown here is derived from an EMBL/GenBank/DDBJ whole genome shotgun (WGS) entry which is preliminary data.</text>
</comment>
<dbReference type="Pfam" id="PF02880">
    <property type="entry name" value="PGM_PMM_III"/>
    <property type="match status" value="1"/>
</dbReference>
<dbReference type="SUPFAM" id="SSF53738">
    <property type="entry name" value="Phosphoglucomutase, first 3 domains"/>
    <property type="match status" value="2"/>
</dbReference>
<keyword evidence="5 8" id="KW-0413">Isomerase</keyword>
<keyword evidence="3" id="KW-0479">Metal-binding</keyword>
<dbReference type="FunFam" id="3.40.120.10:FF:000002">
    <property type="entry name" value="Phosphoglucosamine mutase"/>
    <property type="match status" value="1"/>
</dbReference>
<keyword evidence="2" id="KW-0597">Phosphoprotein</keyword>
<dbReference type="Pfam" id="PF00408">
    <property type="entry name" value="PGM_PMM_IV"/>
    <property type="match status" value="1"/>
</dbReference>
<dbReference type="GO" id="GO:0006048">
    <property type="term" value="P:UDP-N-acetylglucosamine biosynthetic process"/>
    <property type="evidence" value="ECO:0007669"/>
    <property type="project" value="TreeGrafter"/>
</dbReference>
<feature type="domain" description="Alpha-D-phosphohexomutase C-terminal" evidence="6">
    <location>
        <begin position="146"/>
        <end position="214"/>
    </location>
</feature>
<dbReference type="Gene3D" id="3.30.310.50">
    <property type="entry name" value="Alpha-D-phosphohexomutase, C-terminal domain"/>
    <property type="match status" value="1"/>
</dbReference>
<dbReference type="InterPro" id="IPR050060">
    <property type="entry name" value="Phosphoglucosamine_mutase"/>
</dbReference>